<organism evidence="2 3">
    <name type="scientific">Paenibacillus xylanivorans</name>
    <dbReference type="NCBI Taxonomy" id="1705561"/>
    <lineage>
        <taxon>Bacteria</taxon>
        <taxon>Bacillati</taxon>
        <taxon>Bacillota</taxon>
        <taxon>Bacilli</taxon>
        <taxon>Bacillales</taxon>
        <taxon>Paenibacillaceae</taxon>
        <taxon>Paenibacillus</taxon>
    </lineage>
</organism>
<evidence type="ECO:0000313" key="2">
    <source>
        <dbReference type="EMBL" id="KOY15805.1"/>
    </source>
</evidence>
<keyword evidence="1" id="KW-0472">Membrane</keyword>
<dbReference type="PATRIC" id="fig|1705561.3.peg.2753"/>
<evidence type="ECO:0000256" key="1">
    <source>
        <dbReference type="SAM" id="Phobius"/>
    </source>
</evidence>
<feature type="transmembrane region" description="Helical" evidence="1">
    <location>
        <begin position="6"/>
        <end position="24"/>
    </location>
</feature>
<evidence type="ECO:0000313" key="3">
    <source>
        <dbReference type="Proteomes" id="UP000037688"/>
    </source>
</evidence>
<comment type="caution">
    <text evidence="2">The sequence shown here is derived from an EMBL/GenBank/DDBJ whole genome shotgun (WGS) entry which is preliminary data.</text>
</comment>
<accession>A0A0N0C4H5</accession>
<keyword evidence="1" id="KW-0812">Transmembrane</keyword>
<dbReference type="Proteomes" id="UP000037688">
    <property type="component" value="Unassembled WGS sequence"/>
</dbReference>
<dbReference type="AlphaFoldDB" id="A0A0N0C4H5"/>
<proteinExistence type="predicted"/>
<dbReference type="EMBL" id="LITU01000059">
    <property type="protein sequence ID" value="KOY15805.1"/>
    <property type="molecule type" value="Genomic_DNA"/>
</dbReference>
<reference evidence="2 3" key="1">
    <citation type="submission" date="2015-08" db="EMBL/GenBank/DDBJ databases">
        <title>Draft genome sequence of cellulolytic and xylanolytic Paenibacillus sp. A59, isolated from a decaying forest soil from Patagonia, Argentina.</title>
        <authorList>
            <person name="Ghio S."/>
            <person name="Caceres A.M."/>
            <person name="Talia P."/>
            <person name="Grasso D."/>
            <person name="Campos E."/>
        </authorList>
    </citation>
    <scope>NUCLEOTIDE SEQUENCE [LARGE SCALE GENOMIC DNA]</scope>
    <source>
        <strain evidence="2 3">A59</strain>
    </source>
</reference>
<protein>
    <submittedName>
        <fullName evidence="2">Uncharacterized protein</fullName>
    </submittedName>
</protein>
<name>A0A0N0C4H5_9BACL</name>
<sequence length="75" mass="7973">MNNSLIGPGTGLIAIAAGVMMIATSKNEKRIENSFIYKHGFKPGYEDKARRTAIRANRVAGFGLILIGLAAIGII</sequence>
<feature type="transmembrane region" description="Helical" evidence="1">
    <location>
        <begin position="56"/>
        <end position="74"/>
    </location>
</feature>
<dbReference type="RefSeq" id="WP_053781404.1">
    <property type="nucleotide sequence ID" value="NZ_LITU01000059.1"/>
</dbReference>
<gene>
    <name evidence="2" type="ORF">AMS66_14170</name>
</gene>
<keyword evidence="3" id="KW-1185">Reference proteome</keyword>
<keyword evidence="1" id="KW-1133">Transmembrane helix</keyword>